<evidence type="ECO:0000256" key="2">
    <source>
        <dbReference type="ARBA" id="ARBA00008114"/>
    </source>
</evidence>
<gene>
    <name evidence="9" type="ORF">PIN31115_00308</name>
</gene>
<feature type="transmembrane region" description="Helical" evidence="7">
    <location>
        <begin position="88"/>
        <end position="106"/>
    </location>
</feature>
<proteinExistence type="inferred from homology"/>
<dbReference type="InterPro" id="IPR058533">
    <property type="entry name" value="Cation_efflux_TM"/>
</dbReference>
<dbReference type="InterPro" id="IPR002524">
    <property type="entry name" value="Cation_efflux"/>
</dbReference>
<dbReference type="Gene3D" id="1.20.1510.10">
    <property type="entry name" value="Cation efflux protein transmembrane domain"/>
    <property type="match status" value="1"/>
</dbReference>
<dbReference type="InterPro" id="IPR050291">
    <property type="entry name" value="CDF_Transporter"/>
</dbReference>
<dbReference type="GO" id="GO:0005886">
    <property type="term" value="C:plasma membrane"/>
    <property type="evidence" value="ECO:0007669"/>
    <property type="project" value="TreeGrafter"/>
</dbReference>
<keyword evidence="4 7" id="KW-0812">Transmembrane</keyword>
<dbReference type="PANTHER" id="PTHR43840">
    <property type="entry name" value="MITOCHONDRIAL METAL TRANSPORTER 1-RELATED"/>
    <property type="match status" value="1"/>
</dbReference>
<feature type="transmembrane region" description="Helical" evidence="7">
    <location>
        <begin position="161"/>
        <end position="181"/>
    </location>
</feature>
<evidence type="ECO:0000256" key="1">
    <source>
        <dbReference type="ARBA" id="ARBA00004141"/>
    </source>
</evidence>
<dbReference type="NCBIfam" id="TIGR01297">
    <property type="entry name" value="CDF"/>
    <property type="match status" value="1"/>
</dbReference>
<organism evidence="9 10">
    <name type="scientific">Pandoraea iniqua</name>
    <dbReference type="NCBI Taxonomy" id="2508288"/>
    <lineage>
        <taxon>Bacteria</taxon>
        <taxon>Pseudomonadati</taxon>
        <taxon>Pseudomonadota</taxon>
        <taxon>Betaproteobacteria</taxon>
        <taxon>Burkholderiales</taxon>
        <taxon>Burkholderiaceae</taxon>
        <taxon>Pandoraea</taxon>
    </lineage>
</organism>
<sequence length="318" mass="34944">MPIRSTLKQAQIAAIEKRAMKVSLFVVCFGFVANIGYGLLVQSDALLLTAVIYLLNLVTAGLGLLAATRVNAPANRRPEHGDWFVEPLVNGITGIMILLICVYGVINGLEGIRTGGHYVNTQGVVWFSAGSCLVCLIMVRYKRWASAQVNSKLLKADSWKWVMKLTFSAATLLGFLVYLALPDAFREVWARYVDSMVTVVLSVLFVGVALRLIRKNFGELLHVPPEENNPTDDIHGLLTSIGGQGGVLRFHTHVAQAGRLNFVDISILIDADSPLRDVRAQDALRERLWAVASRQDIGSRVTVQFTADPTWEDGRQTA</sequence>
<dbReference type="InterPro" id="IPR027469">
    <property type="entry name" value="Cation_efflux_TMD_sf"/>
</dbReference>
<dbReference type="GO" id="GO:0015341">
    <property type="term" value="F:zinc efflux antiporter activity"/>
    <property type="evidence" value="ECO:0007669"/>
    <property type="project" value="TreeGrafter"/>
</dbReference>
<comment type="subcellular location">
    <subcellularLocation>
        <location evidence="1">Membrane</location>
        <topology evidence="1">Multi-pass membrane protein</topology>
    </subcellularLocation>
</comment>
<keyword evidence="3" id="KW-0813">Transport</keyword>
<evidence type="ECO:0000256" key="3">
    <source>
        <dbReference type="ARBA" id="ARBA00022448"/>
    </source>
</evidence>
<evidence type="ECO:0000313" key="10">
    <source>
        <dbReference type="Proteomes" id="UP000333828"/>
    </source>
</evidence>
<name>A0A5E4RGB0_9BURK</name>
<evidence type="ECO:0000256" key="5">
    <source>
        <dbReference type="ARBA" id="ARBA00022989"/>
    </source>
</evidence>
<dbReference type="RefSeq" id="WP_150682611.1">
    <property type="nucleotide sequence ID" value="NZ_CABPSF010000001.1"/>
</dbReference>
<evidence type="ECO:0000256" key="6">
    <source>
        <dbReference type="ARBA" id="ARBA00023136"/>
    </source>
</evidence>
<comment type="similarity">
    <text evidence="2">Belongs to the cation diffusion facilitator (CDF) transporter (TC 2.A.4) family.</text>
</comment>
<keyword evidence="5 7" id="KW-1133">Transmembrane helix</keyword>
<dbReference type="GO" id="GO:0015093">
    <property type="term" value="F:ferrous iron transmembrane transporter activity"/>
    <property type="evidence" value="ECO:0007669"/>
    <property type="project" value="TreeGrafter"/>
</dbReference>
<feature type="domain" description="Cation efflux protein transmembrane" evidence="8">
    <location>
        <begin position="21"/>
        <end position="221"/>
    </location>
</feature>
<accession>A0A5E4RGB0</accession>
<evidence type="ECO:0000259" key="8">
    <source>
        <dbReference type="Pfam" id="PF01545"/>
    </source>
</evidence>
<protein>
    <recommendedName>
        <fullName evidence="8">Cation efflux protein transmembrane domain-containing protein</fullName>
    </recommendedName>
</protein>
<dbReference type="AlphaFoldDB" id="A0A5E4RGB0"/>
<dbReference type="GO" id="GO:0006882">
    <property type="term" value="P:intracellular zinc ion homeostasis"/>
    <property type="evidence" value="ECO:0007669"/>
    <property type="project" value="TreeGrafter"/>
</dbReference>
<keyword evidence="10" id="KW-1185">Reference proteome</keyword>
<dbReference type="GO" id="GO:0015086">
    <property type="term" value="F:cadmium ion transmembrane transporter activity"/>
    <property type="evidence" value="ECO:0007669"/>
    <property type="project" value="TreeGrafter"/>
</dbReference>
<evidence type="ECO:0000256" key="4">
    <source>
        <dbReference type="ARBA" id="ARBA00022692"/>
    </source>
</evidence>
<evidence type="ECO:0000256" key="7">
    <source>
        <dbReference type="SAM" id="Phobius"/>
    </source>
</evidence>
<dbReference type="PANTHER" id="PTHR43840:SF15">
    <property type="entry name" value="MITOCHONDRIAL METAL TRANSPORTER 1-RELATED"/>
    <property type="match status" value="1"/>
</dbReference>
<feature type="transmembrane region" description="Helical" evidence="7">
    <location>
        <begin position="46"/>
        <end position="67"/>
    </location>
</feature>
<feature type="transmembrane region" description="Helical" evidence="7">
    <location>
        <begin position="118"/>
        <end position="141"/>
    </location>
</feature>
<feature type="transmembrane region" description="Helical" evidence="7">
    <location>
        <begin position="21"/>
        <end position="40"/>
    </location>
</feature>
<keyword evidence="6 7" id="KW-0472">Membrane</keyword>
<reference evidence="9 10" key="1">
    <citation type="submission" date="2019-08" db="EMBL/GenBank/DDBJ databases">
        <authorList>
            <person name="Peeters C."/>
        </authorList>
    </citation>
    <scope>NUCLEOTIDE SEQUENCE [LARGE SCALE GENOMIC DNA]</scope>
    <source>
        <strain evidence="9 10">LMG 31115</strain>
    </source>
</reference>
<dbReference type="SUPFAM" id="SSF161111">
    <property type="entry name" value="Cation efflux protein transmembrane domain-like"/>
    <property type="match status" value="1"/>
</dbReference>
<dbReference type="EMBL" id="CABPSI010000001">
    <property type="protein sequence ID" value="VVD65378.1"/>
    <property type="molecule type" value="Genomic_DNA"/>
</dbReference>
<feature type="transmembrane region" description="Helical" evidence="7">
    <location>
        <begin position="193"/>
        <end position="213"/>
    </location>
</feature>
<dbReference type="Pfam" id="PF01545">
    <property type="entry name" value="Cation_efflux"/>
    <property type="match status" value="1"/>
</dbReference>
<dbReference type="Proteomes" id="UP000333828">
    <property type="component" value="Unassembled WGS sequence"/>
</dbReference>
<evidence type="ECO:0000313" key="9">
    <source>
        <dbReference type="EMBL" id="VVD65378.1"/>
    </source>
</evidence>